<sequence>MLSPDSLLDTLPSPDPSDSPSPEPESKSASDGPESPPSDTAPSTPIISQSFIDRILWPSTGISEPRSGLTAAFSDGLTTRVRASIEYAFYTAERLSKIAFAGSVTLYCPVPLGNPVLDSMLKLVADQVNADVIELDALELVSGSLGLDTTAVEAENNGHVPRALWSSVAPGTDERKNLEAFFTALINVPSAGGITRRIIYLRDIGSIAMSAKPLASVLLRAIQDNHKENGAFTLLLVFGVSAKRKTAENGNGHKTKSYSRNKRGADPPLPPLTTKICGPDGMAVDNLAPLAFATDLSPSTAGLMFLQMGVDNEEDDDLDSEYESEARDYSIGNMWSTTTRASWVRDDEAPAPRNTSEANWIRSIYEGLQAAIKKTPVFVIEPGTSAEVPDWQLLTEDFLTSRVEAVNRAMMRVIVRKSGACLLKQAENVWVMLARIEGRVTQDTPRRSAVLTLSAVRLTASIAIGLASRESTSSEAPVLTSHHILQAHNLSQVIGRSKKSTSSINPAPSGEPTTKKSVADRIAEFEDKHDLSEKEKMFISRILQPDLLQKTSFSDVVIDPQVKEMLRSIISLPLLHPHHFSTGVLANEALSGILLYGPPGTGKTLVCRALAVDFGVPMIIVQPSDVLDKYYGESEKMAKAVFNVAQQIAPCIVFIDEVDAIFRARSSGREGGGGSDVHRSMLTEFMTAMDGIQTNGANGVVVIGATNRPFDLDAAILRRLPRRMIIDLPPAAQRKEILELYLRAETCAADLDISDIARRTEYFSGSDLKNLCVSAALEAVNESLLAPPAPPPAEAAESPRALRLITQAHFTRALQLIPPSFSEGANVELYGWHAEYMGGGP</sequence>
<feature type="compositionally biased region" description="Polar residues" evidence="6">
    <location>
        <begin position="494"/>
        <end position="512"/>
    </location>
</feature>
<dbReference type="Pfam" id="PF00004">
    <property type="entry name" value="AAA"/>
    <property type="match status" value="1"/>
</dbReference>
<evidence type="ECO:0000256" key="3">
    <source>
        <dbReference type="ARBA" id="ARBA00022787"/>
    </source>
</evidence>
<dbReference type="Gene3D" id="1.10.8.60">
    <property type="match status" value="1"/>
</dbReference>
<dbReference type="InterPro" id="IPR027417">
    <property type="entry name" value="P-loop_NTPase"/>
</dbReference>
<reference evidence="9" key="1">
    <citation type="submission" date="2014-04" db="EMBL/GenBank/DDBJ databases">
        <title>Evolutionary Origins and Diversification of the Mycorrhizal Mutualists.</title>
        <authorList>
            <consortium name="DOE Joint Genome Institute"/>
            <consortium name="Mycorrhizal Genomics Consortium"/>
            <person name="Kohler A."/>
            <person name="Kuo A."/>
            <person name="Nagy L.G."/>
            <person name="Floudas D."/>
            <person name="Copeland A."/>
            <person name="Barry K.W."/>
            <person name="Cichocki N."/>
            <person name="Veneault-Fourrey C."/>
            <person name="LaButti K."/>
            <person name="Lindquist E.A."/>
            <person name="Lipzen A."/>
            <person name="Lundell T."/>
            <person name="Morin E."/>
            <person name="Murat C."/>
            <person name="Riley R."/>
            <person name="Ohm R."/>
            <person name="Sun H."/>
            <person name="Tunlid A."/>
            <person name="Henrissat B."/>
            <person name="Grigoriev I.V."/>
            <person name="Hibbett D.S."/>
            <person name="Martin F."/>
        </authorList>
    </citation>
    <scope>NUCLEOTIDE SEQUENCE [LARGE SCALE GENOMIC DNA]</scope>
    <source>
        <strain evidence="9">FD-334 SS-4</strain>
    </source>
</reference>
<feature type="region of interest" description="Disordered" evidence="6">
    <location>
        <begin position="494"/>
        <end position="518"/>
    </location>
</feature>
<comment type="subcellular location">
    <subcellularLocation>
        <location evidence="1">Mitochondrion outer membrane</location>
        <topology evidence="1">Single-pass membrane protein</topology>
    </subcellularLocation>
</comment>
<dbReference type="InterPro" id="IPR003960">
    <property type="entry name" value="ATPase_AAA_CS"/>
</dbReference>
<dbReference type="Gene3D" id="3.40.50.300">
    <property type="entry name" value="P-loop containing nucleotide triphosphate hydrolases"/>
    <property type="match status" value="1"/>
</dbReference>
<organism evidence="8 9">
    <name type="scientific">Hypholoma sublateritium (strain FD-334 SS-4)</name>
    <dbReference type="NCBI Taxonomy" id="945553"/>
    <lineage>
        <taxon>Eukaryota</taxon>
        <taxon>Fungi</taxon>
        <taxon>Dikarya</taxon>
        <taxon>Basidiomycota</taxon>
        <taxon>Agaricomycotina</taxon>
        <taxon>Agaricomycetes</taxon>
        <taxon>Agaricomycetidae</taxon>
        <taxon>Agaricales</taxon>
        <taxon>Agaricineae</taxon>
        <taxon>Strophariaceae</taxon>
        <taxon>Hypholoma</taxon>
    </lineage>
</organism>
<keyword evidence="5" id="KW-0496">Mitochondrion</keyword>
<feature type="region of interest" description="Disordered" evidence="6">
    <location>
        <begin position="247"/>
        <end position="272"/>
    </location>
</feature>
<name>A0A0D2LJF5_HYPSF</name>
<gene>
    <name evidence="8" type="ORF">HYPSUDRAFT_34946</name>
</gene>
<dbReference type="GO" id="GO:0016887">
    <property type="term" value="F:ATP hydrolysis activity"/>
    <property type="evidence" value="ECO:0007669"/>
    <property type="project" value="InterPro"/>
</dbReference>
<dbReference type="PROSITE" id="PS00674">
    <property type="entry name" value="AAA"/>
    <property type="match status" value="1"/>
</dbReference>
<evidence type="ECO:0000256" key="1">
    <source>
        <dbReference type="ARBA" id="ARBA00004572"/>
    </source>
</evidence>
<feature type="region of interest" description="Disordered" evidence="6">
    <location>
        <begin position="1"/>
        <end position="45"/>
    </location>
</feature>
<dbReference type="STRING" id="945553.A0A0D2LJF5"/>
<dbReference type="SUPFAM" id="SSF52540">
    <property type="entry name" value="P-loop containing nucleoside triphosphate hydrolases"/>
    <property type="match status" value="1"/>
</dbReference>
<feature type="domain" description="AAA+ ATPase" evidence="7">
    <location>
        <begin position="589"/>
        <end position="730"/>
    </location>
</feature>
<accession>A0A0D2LJF5</accession>
<dbReference type="OrthoDB" id="39734at2759"/>
<keyword evidence="9" id="KW-1185">Reference proteome</keyword>
<proteinExistence type="predicted"/>
<keyword evidence="2" id="KW-0547">Nucleotide-binding</keyword>
<keyword evidence="4" id="KW-0067">ATP-binding</keyword>
<dbReference type="SMART" id="SM00382">
    <property type="entry name" value="AAA"/>
    <property type="match status" value="1"/>
</dbReference>
<dbReference type="EMBL" id="KN817523">
    <property type="protein sequence ID" value="KJA27797.1"/>
    <property type="molecule type" value="Genomic_DNA"/>
</dbReference>
<feature type="compositionally biased region" description="Basic residues" evidence="6">
    <location>
        <begin position="253"/>
        <end position="262"/>
    </location>
</feature>
<dbReference type="Proteomes" id="UP000054270">
    <property type="component" value="Unassembled WGS sequence"/>
</dbReference>
<dbReference type="InterPro" id="IPR051701">
    <property type="entry name" value="Mito_OM_Translocase_MSP1"/>
</dbReference>
<evidence type="ECO:0000256" key="6">
    <source>
        <dbReference type="SAM" id="MobiDB-lite"/>
    </source>
</evidence>
<dbReference type="Pfam" id="PF17862">
    <property type="entry name" value="AAA_lid_3"/>
    <property type="match status" value="1"/>
</dbReference>
<feature type="compositionally biased region" description="Low complexity" evidence="6">
    <location>
        <begin position="1"/>
        <end position="12"/>
    </location>
</feature>
<dbReference type="AlphaFoldDB" id="A0A0D2LJF5"/>
<evidence type="ECO:0000313" key="8">
    <source>
        <dbReference type="EMBL" id="KJA27797.1"/>
    </source>
</evidence>
<dbReference type="GO" id="GO:0005741">
    <property type="term" value="C:mitochondrial outer membrane"/>
    <property type="evidence" value="ECO:0007669"/>
    <property type="project" value="UniProtKB-SubCell"/>
</dbReference>
<evidence type="ECO:0000259" key="7">
    <source>
        <dbReference type="SMART" id="SM00382"/>
    </source>
</evidence>
<evidence type="ECO:0000256" key="4">
    <source>
        <dbReference type="ARBA" id="ARBA00022840"/>
    </source>
</evidence>
<evidence type="ECO:0000256" key="5">
    <source>
        <dbReference type="ARBA" id="ARBA00023128"/>
    </source>
</evidence>
<dbReference type="InterPro" id="IPR041569">
    <property type="entry name" value="AAA_lid_3"/>
</dbReference>
<feature type="compositionally biased region" description="Pro residues" evidence="6">
    <location>
        <begin position="13"/>
        <end position="23"/>
    </location>
</feature>
<keyword evidence="3" id="KW-0472">Membrane</keyword>
<evidence type="ECO:0000313" key="9">
    <source>
        <dbReference type="Proteomes" id="UP000054270"/>
    </source>
</evidence>
<evidence type="ECO:0000256" key="2">
    <source>
        <dbReference type="ARBA" id="ARBA00022741"/>
    </source>
</evidence>
<dbReference type="InterPro" id="IPR003593">
    <property type="entry name" value="AAA+_ATPase"/>
</dbReference>
<protein>
    <recommendedName>
        <fullName evidence="7">AAA+ ATPase domain-containing protein</fullName>
    </recommendedName>
</protein>
<dbReference type="PANTHER" id="PTHR45644:SF56">
    <property type="entry name" value="AAA ATPASE, PUTATIVE (AFU_ORTHOLOGUE AFUA_2G12920)-RELATED"/>
    <property type="match status" value="1"/>
</dbReference>
<keyword evidence="3" id="KW-1000">Mitochondrion outer membrane</keyword>
<dbReference type="InterPro" id="IPR003959">
    <property type="entry name" value="ATPase_AAA_core"/>
</dbReference>
<dbReference type="PANTHER" id="PTHR45644">
    <property type="entry name" value="AAA ATPASE, PUTATIVE (AFU_ORTHOLOGUE AFUA_2G12920)-RELATED-RELATED"/>
    <property type="match status" value="1"/>
</dbReference>
<dbReference type="GO" id="GO:0005524">
    <property type="term" value="F:ATP binding"/>
    <property type="evidence" value="ECO:0007669"/>
    <property type="project" value="UniProtKB-KW"/>
</dbReference>